<dbReference type="InterPro" id="IPR027450">
    <property type="entry name" value="AlkB-like"/>
</dbReference>
<keyword evidence="2" id="KW-0560">Oxidoreductase</keyword>
<dbReference type="Pfam" id="PF13532">
    <property type="entry name" value="2OG-FeII_Oxy_2"/>
    <property type="match status" value="1"/>
</dbReference>
<gene>
    <name evidence="2" type="ORF">QTN47_03005</name>
</gene>
<proteinExistence type="predicted"/>
<evidence type="ECO:0000313" key="2">
    <source>
        <dbReference type="EMBL" id="MEX6686443.1"/>
    </source>
</evidence>
<sequence length="195" mass="22525">MTKPKNLLPFDGEVYLFPALFTKEESSKLYDLLAESIQWKQEPIVIFGKQIMQPRLTAWYGDEQKPYSYSGITMHPHPWSKELLEIKHRIESVANHIFTSALLNFYRNGYDSMGWHKDNEKELGINPVIGSVSFGSDRTFCFKHAKEKTPTQKATLNSGSFLLMKGATQHHWLHSIPKEPKITEGRINLTFRTII</sequence>
<dbReference type="InterPro" id="IPR037151">
    <property type="entry name" value="AlkB-like_sf"/>
</dbReference>
<reference evidence="2 3" key="1">
    <citation type="submission" date="2023-07" db="EMBL/GenBank/DDBJ databases">
        <authorList>
            <person name="Lian W.-H."/>
        </authorList>
    </citation>
    <scope>NUCLEOTIDE SEQUENCE [LARGE SCALE GENOMIC DNA]</scope>
    <source>
        <strain evidence="2 3">SYSU DXS3180</strain>
    </source>
</reference>
<dbReference type="InterPro" id="IPR005123">
    <property type="entry name" value="Oxoglu/Fe-dep_dioxygenase_dom"/>
</dbReference>
<evidence type="ECO:0000259" key="1">
    <source>
        <dbReference type="PROSITE" id="PS51471"/>
    </source>
</evidence>
<feature type="domain" description="Fe2OG dioxygenase" evidence="1">
    <location>
        <begin position="97"/>
        <end position="195"/>
    </location>
</feature>
<protein>
    <submittedName>
        <fullName evidence="2">Alpha-ketoglutarate-dependent dioxygenase AlkB</fullName>
    </submittedName>
</protein>
<dbReference type="InterPro" id="IPR032854">
    <property type="entry name" value="ALKBH3"/>
</dbReference>
<keyword evidence="2" id="KW-0223">Dioxygenase</keyword>
<keyword evidence="3" id="KW-1185">Reference proteome</keyword>
<organism evidence="2 3">
    <name type="scientific">Danxiaibacter flavus</name>
    <dbReference type="NCBI Taxonomy" id="3049108"/>
    <lineage>
        <taxon>Bacteria</taxon>
        <taxon>Pseudomonadati</taxon>
        <taxon>Bacteroidota</taxon>
        <taxon>Chitinophagia</taxon>
        <taxon>Chitinophagales</taxon>
        <taxon>Chitinophagaceae</taxon>
        <taxon>Danxiaibacter</taxon>
    </lineage>
</organism>
<accession>A0ABV3Z9A1</accession>
<dbReference type="Proteomes" id="UP001560573">
    <property type="component" value="Unassembled WGS sequence"/>
</dbReference>
<dbReference type="GO" id="GO:0051213">
    <property type="term" value="F:dioxygenase activity"/>
    <property type="evidence" value="ECO:0007669"/>
    <property type="project" value="UniProtKB-KW"/>
</dbReference>
<dbReference type="EMBL" id="JAULBC010000001">
    <property type="protein sequence ID" value="MEX6686443.1"/>
    <property type="molecule type" value="Genomic_DNA"/>
</dbReference>
<dbReference type="PROSITE" id="PS51471">
    <property type="entry name" value="FE2OG_OXY"/>
    <property type="match status" value="1"/>
</dbReference>
<dbReference type="PANTHER" id="PTHR31212">
    <property type="entry name" value="ALPHA-KETOGLUTARATE-DEPENDENT DIOXYGENASE ALKB HOMOLOG 3"/>
    <property type="match status" value="1"/>
</dbReference>
<dbReference type="RefSeq" id="WP_369327838.1">
    <property type="nucleotide sequence ID" value="NZ_JAULBC010000001.1"/>
</dbReference>
<comment type="caution">
    <text evidence="2">The sequence shown here is derived from an EMBL/GenBank/DDBJ whole genome shotgun (WGS) entry which is preliminary data.</text>
</comment>
<dbReference type="SUPFAM" id="SSF51197">
    <property type="entry name" value="Clavaminate synthase-like"/>
    <property type="match status" value="1"/>
</dbReference>
<name>A0ABV3Z9A1_9BACT</name>
<dbReference type="PANTHER" id="PTHR31212:SF4">
    <property type="entry name" value="ALPHA-KETOGLUTARATE-DEPENDENT DIOXYGENASE ALKB HOMOLOG 3"/>
    <property type="match status" value="1"/>
</dbReference>
<dbReference type="Gene3D" id="2.60.120.590">
    <property type="entry name" value="Alpha-ketoglutarate-dependent dioxygenase AlkB-like"/>
    <property type="match status" value="1"/>
</dbReference>
<evidence type="ECO:0000313" key="3">
    <source>
        <dbReference type="Proteomes" id="UP001560573"/>
    </source>
</evidence>